<organism evidence="16 17">
    <name type="scientific">Sphingorhabdus wooponensis</name>
    <dbReference type="NCBI Taxonomy" id="940136"/>
    <lineage>
        <taxon>Bacteria</taxon>
        <taxon>Pseudomonadati</taxon>
        <taxon>Pseudomonadota</taxon>
        <taxon>Alphaproteobacteria</taxon>
        <taxon>Sphingomonadales</taxon>
        <taxon>Sphingomonadaceae</taxon>
        <taxon>Sphingorhabdus</taxon>
    </lineage>
</organism>
<accession>A0A426RQK5</accession>
<feature type="signal peptide" evidence="13">
    <location>
        <begin position="1"/>
        <end position="24"/>
    </location>
</feature>
<dbReference type="GO" id="GO:0006826">
    <property type="term" value="P:iron ion transport"/>
    <property type="evidence" value="ECO:0007669"/>
    <property type="project" value="UniProtKB-KW"/>
</dbReference>
<gene>
    <name evidence="16" type="ORF">D7D48_09835</name>
</gene>
<evidence type="ECO:0000256" key="11">
    <source>
        <dbReference type="PROSITE-ProRule" id="PRU01360"/>
    </source>
</evidence>
<keyword evidence="7" id="KW-0406">Ion transport</keyword>
<dbReference type="EMBL" id="RWJI01000002">
    <property type="protein sequence ID" value="RRQ51258.1"/>
    <property type="molecule type" value="Genomic_DNA"/>
</dbReference>
<feature type="domain" description="TonB-dependent receptor plug" evidence="15">
    <location>
        <begin position="52"/>
        <end position="158"/>
    </location>
</feature>
<keyword evidence="17" id="KW-1185">Reference proteome</keyword>
<evidence type="ECO:0000256" key="3">
    <source>
        <dbReference type="ARBA" id="ARBA00022452"/>
    </source>
</evidence>
<evidence type="ECO:0000256" key="8">
    <source>
        <dbReference type="ARBA" id="ARBA00023077"/>
    </source>
</evidence>
<evidence type="ECO:0000256" key="9">
    <source>
        <dbReference type="ARBA" id="ARBA00023136"/>
    </source>
</evidence>
<evidence type="ECO:0000256" key="13">
    <source>
        <dbReference type="SAM" id="SignalP"/>
    </source>
</evidence>
<keyword evidence="2 11" id="KW-0813">Transport</keyword>
<protein>
    <submittedName>
        <fullName evidence="16">TonB-dependent receptor</fullName>
    </submittedName>
</protein>
<dbReference type="Pfam" id="PF00593">
    <property type="entry name" value="TonB_dep_Rec_b-barrel"/>
    <property type="match status" value="1"/>
</dbReference>
<sequence length="725" mass="76721">MRGKLFLGSAGSLLSLVAASGALAQDRSGAASVGSAEPDEILVTAERRSSSIQDTPLALSVLDGDSLRQGGNQGLTELAQKVPSLSFAQSFGITQIFIRGVGNNFFAPGGDPGVATYADGVYLSDQEATGVAFLDLERIEVLRGPQGALYGRNATGGAVNLVSAAPSESLEGRIGLQLGDYGRVQGDGVLSGPLFGGITARASAQYRKLSGYTRNELAGTPGAPERGDAEESFAGRLQVAVPLGEGRLQLTANGYTQNDAGPALRILPDPLPHPAALLFGVRPSAAPRSFKSQGSINRREVWSVTGRLEQPIGAAELVLIADTRGSDRFISFDQDGTERTVSTSSLDTDSSQSSVEAYLKGNSGKLDWLAGAIWLRFRQSRTTFVEGFLPGAFLDPRLPLTFPFPFTFAGGGTVTTEALAAYADGKLALSDTVALRIGGRYSDDQKQASEFLTFFAPPITGQQSDGWGEWSGKAGLDFTPSDNVLLYASAARGFKSGALNVGAFTPAVNPEINVTFEAGARLSGAGWTLNLTGYTSDYSDLQIVRIGPISQIIANATSARINGLELEAKVRPAPGLTLGLSGSWMDASFGTFVSTDQRRGFQDFNVSGNRLPLTSRWQGTVSVQYRADLAGGSRLDFGGAMQWRSEYFFTEFNTADARQGGFARFDLGAAWTSADNRWTVNVFARNLTDHKVLSSLAAVAPLLGSVRVASLEPPRHFGIGLERRF</sequence>
<dbReference type="AlphaFoldDB" id="A0A426RQK5"/>
<dbReference type="InterPro" id="IPR039426">
    <property type="entry name" value="TonB-dep_rcpt-like"/>
</dbReference>
<evidence type="ECO:0000256" key="4">
    <source>
        <dbReference type="ARBA" id="ARBA00022496"/>
    </source>
</evidence>
<keyword evidence="5 11" id="KW-0812">Transmembrane</keyword>
<evidence type="ECO:0000313" key="17">
    <source>
        <dbReference type="Proteomes" id="UP000268553"/>
    </source>
</evidence>
<dbReference type="PROSITE" id="PS52016">
    <property type="entry name" value="TONB_DEPENDENT_REC_3"/>
    <property type="match status" value="1"/>
</dbReference>
<feature type="chain" id="PRO_5019060167" evidence="13">
    <location>
        <begin position="25"/>
        <end position="725"/>
    </location>
</feature>
<dbReference type="PANTHER" id="PTHR32552">
    <property type="entry name" value="FERRICHROME IRON RECEPTOR-RELATED"/>
    <property type="match status" value="1"/>
</dbReference>
<dbReference type="OrthoDB" id="7208812at2"/>
<evidence type="ECO:0000259" key="15">
    <source>
        <dbReference type="Pfam" id="PF07715"/>
    </source>
</evidence>
<feature type="domain" description="TonB-dependent receptor-like beta-barrel" evidence="14">
    <location>
        <begin position="294"/>
        <end position="687"/>
    </location>
</feature>
<evidence type="ECO:0000313" key="16">
    <source>
        <dbReference type="EMBL" id="RRQ51258.1"/>
    </source>
</evidence>
<dbReference type="PANTHER" id="PTHR32552:SF81">
    <property type="entry name" value="TONB-DEPENDENT OUTER MEMBRANE RECEPTOR"/>
    <property type="match status" value="1"/>
</dbReference>
<proteinExistence type="inferred from homology"/>
<comment type="similarity">
    <text evidence="11 12">Belongs to the TonB-dependent receptor family.</text>
</comment>
<keyword evidence="13" id="KW-0732">Signal</keyword>
<keyword evidence="10 11" id="KW-0998">Cell outer membrane</keyword>
<dbReference type="Gene3D" id="2.40.170.20">
    <property type="entry name" value="TonB-dependent receptor, beta-barrel domain"/>
    <property type="match status" value="1"/>
</dbReference>
<evidence type="ECO:0000256" key="1">
    <source>
        <dbReference type="ARBA" id="ARBA00004571"/>
    </source>
</evidence>
<keyword evidence="9 11" id="KW-0472">Membrane</keyword>
<dbReference type="GO" id="GO:0009279">
    <property type="term" value="C:cell outer membrane"/>
    <property type="evidence" value="ECO:0007669"/>
    <property type="project" value="UniProtKB-SubCell"/>
</dbReference>
<comment type="subcellular location">
    <subcellularLocation>
        <location evidence="1 11">Cell outer membrane</location>
        <topology evidence="1 11">Multi-pass membrane protein</topology>
    </subcellularLocation>
</comment>
<keyword evidence="3 11" id="KW-1134">Transmembrane beta strand</keyword>
<dbReference type="InterPro" id="IPR000531">
    <property type="entry name" value="Beta-barrel_TonB"/>
</dbReference>
<evidence type="ECO:0000259" key="14">
    <source>
        <dbReference type="Pfam" id="PF00593"/>
    </source>
</evidence>
<dbReference type="InterPro" id="IPR036942">
    <property type="entry name" value="Beta-barrel_TonB_sf"/>
</dbReference>
<keyword evidence="8 12" id="KW-0798">TonB box</keyword>
<evidence type="ECO:0000256" key="6">
    <source>
        <dbReference type="ARBA" id="ARBA00023004"/>
    </source>
</evidence>
<dbReference type="InterPro" id="IPR012910">
    <property type="entry name" value="Plug_dom"/>
</dbReference>
<dbReference type="Proteomes" id="UP000268553">
    <property type="component" value="Unassembled WGS sequence"/>
</dbReference>
<reference evidence="16 17" key="1">
    <citation type="submission" date="2018-12" db="EMBL/GenBank/DDBJ databases">
        <authorList>
            <person name="Kim S.-J."/>
            <person name="Jung G.-Y."/>
        </authorList>
    </citation>
    <scope>NUCLEOTIDE SEQUENCE [LARGE SCALE GENOMIC DNA]</scope>
    <source>
        <strain evidence="16 17">03SU3-P</strain>
    </source>
</reference>
<dbReference type="Pfam" id="PF07715">
    <property type="entry name" value="Plug"/>
    <property type="match status" value="1"/>
</dbReference>
<name>A0A426RQK5_9SPHN</name>
<evidence type="ECO:0000256" key="10">
    <source>
        <dbReference type="ARBA" id="ARBA00023237"/>
    </source>
</evidence>
<evidence type="ECO:0000256" key="2">
    <source>
        <dbReference type="ARBA" id="ARBA00022448"/>
    </source>
</evidence>
<keyword evidence="6" id="KW-0408">Iron</keyword>
<comment type="caution">
    <text evidence="16">The sequence shown here is derived from an EMBL/GenBank/DDBJ whole genome shotgun (WGS) entry which is preliminary data.</text>
</comment>
<evidence type="ECO:0000256" key="7">
    <source>
        <dbReference type="ARBA" id="ARBA00023065"/>
    </source>
</evidence>
<dbReference type="SUPFAM" id="SSF56935">
    <property type="entry name" value="Porins"/>
    <property type="match status" value="1"/>
</dbReference>
<evidence type="ECO:0000256" key="5">
    <source>
        <dbReference type="ARBA" id="ARBA00022692"/>
    </source>
</evidence>
<keyword evidence="4" id="KW-0410">Iron transport</keyword>
<dbReference type="RefSeq" id="WP_125231233.1">
    <property type="nucleotide sequence ID" value="NZ_RWJI01000002.1"/>
</dbReference>
<keyword evidence="16" id="KW-0675">Receptor</keyword>
<evidence type="ECO:0000256" key="12">
    <source>
        <dbReference type="RuleBase" id="RU003357"/>
    </source>
</evidence>